<gene>
    <name evidence="2" type="ORF">Q31a_19620</name>
</gene>
<sequence>MHNETILNVFPGASDQNRLVLVQTRTICGLEHLVLRQETHSPDVGWFVQNQVAIEPGQVAALKMTLSPSGTKLNGTGNTPRSTRPVAKAKNASPSANAPVLLQFEAAS</sequence>
<feature type="region of interest" description="Disordered" evidence="1">
    <location>
        <begin position="67"/>
        <end position="95"/>
    </location>
</feature>
<feature type="compositionally biased region" description="Polar residues" evidence="1">
    <location>
        <begin position="67"/>
        <end position="82"/>
    </location>
</feature>
<feature type="compositionally biased region" description="Low complexity" evidence="1">
    <location>
        <begin position="86"/>
        <end position="95"/>
    </location>
</feature>
<keyword evidence="3" id="KW-1185">Reference proteome</keyword>
<proteinExistence type="predicted"/>
<name>A0A518G4X7_9BACT</name>
<dbReference type="OrthoDB" id="289070at2"/>
<dbReference type="Proteomes" id="UP000318017">
    <property type="component" value="Chromosome"/>
</dbReference>
<protein>
    <submittedName>
        <fullName evidence="2">Uncharacterized protein</fullName>
    </submittedName>
</protein>
<evidence type="ECO:0000313" key="2">
    <source>
        <dbReference type="EMBL" id="QDV23657.1"/>
    </source>
</evidence>
<dbReference type="RefSeq" id="WP_145076723.1">
    <property type="nucleotide sequence ID" value="NZ_CP036298.1"/>
</dbReference>
<organism evidence="2 3">
    <name type="scientific">Aureliella helgolandensis</name>
    <dbReference type="NCBI Taxonomy" id="2527968"/>
    <lineage>
        <taxon>Bacteria</taxon>
        <taxon>Pseudomonadati</taxon>
        <taxon>Planctomycetota</taxon>
        <taxon>Planctomycetia</taxon>
        <taxon>Pirellulales</taxon>
        <taxon>Pirellulaceae</taxon>
        <taxon>Aureliella</taxon>
    </lineage>
</organism>
<reference evidence="2 3" key="1">
    <citation type="submission" date="2019-02" db="EMBL/GenBank/DDBJ databases">
        <title>Deep-cultivation of Planctomycetes and their phenomic and genomic characterization uncovers novel biology.</title>
        <authorList>
            <person name="Wiegand S."/>
            <person name="Jogler M."/>
            <person name="Boedeker C."/>
            <person name="Pinto D."/>
            <person name="Vollmers J."/>
            <person name="Rivas-Marin E."/>
            <person name="Kohn T."/>
            <person name="Peeters S.H."/>
            <person name="Heuer A."/>
            <person name="Rast P."/>
            <person name="Oberbeckmann S."/>
            <person name="Bunk B."/>
            <person name="Jeske O."/>
            <person name="Meyerdierks A."/>
            <person name="Storesund J.E."/>
            <person name="Kallscheuer N."/>
            <person name="Luecker S."/>
            <person name="Lage O.M."/>
            <person name="Pohl T."/>
            <person name="Merkel B.J."/>
            <person name="Hornburger P."/>
            <person name="Mueller R.-W."/>
            <person name="Bruemmer F."/>
            <person name="Labrenz M."/>
            <person name="Spormann A.M."/>
            <person name="Op den Camp H."/>
            <person name="Overmann J."/>
            <person name="Amann R."/>
            <person name="Jetten M.S.M."/>
            <person name="Mascher T."/>
            <person name="Medema M.H."/>
            <person name="Devos D.P."/>
            <person name="Kaster A.-K."/>
            <person name="Ovreas L."/>
            <person name="Rohde M."/>
            <person name="Galperin M.Y."/>
            <person name="Jogler C."/>
        </authorList>
    </citation>
    <scope>NUCLEOTIDE SEQUENCE [LARGE SCALE GENOMIC DNA]</scope>
    <source>
        <strain evidence="2 3">Q31a</strain>
    </source>
</reference>
<evidence type="ECO:0000313" key="3">
    <source>
        <dbReference type="Proteomes" id="UP000318017"/>
    </source>
</evidence>
<dbReference type="KEGG" id="ahel:Q31a_19620"/>
<evidence type="ECO:0000256" key="1">
    <source>
        <dbReference type="SAM" id="MobiDB-lite"/>
    </source>
</evidence>
<accession>A0A518G4X7</accession>
<dbReference type="EMBL" id="CP036298">
    <property type="protein sequence ID" value="QDV23657.1"/>
    <property type="molecule type" value="Genomic_DNA"/>
</dbReference>
<dbReference type="AlphaFoldDB" id="A0A518G4X7"/>